<keyword evidence="4 7" id="KW-0133">Cell shape</keyword>
<keyword evidence="6 7" id="KW-0961">Cell wall biogenesis/degradation</keyword>
<feature type="domain" description="L,D-TPase catalytic" evidence="9">
    <location>
        <begin position="50"/>
        <end position="168"/>
    </location>
</feature>
<proteinExistence type="inferred from homology"/>
<evidence type="ECO:0000256" key="2">
    <source>
        <dbReference type="ARBA" id="ARBA00005992"/>
    </source>
</evidence>
<dbReference type="CDD" id="cd16913">
    <property type="entry name" value="YkuD_like"/>
    <property type="match status" value="1"/>
</dbReference>
<keyword evidence="5 7" id="KW-0573">Peptidoglycan synthesis</keyword>
<dbReference type="PANTHER" id="PTHR30582">
    <property type="entry name" value="L,D-TRANSPEPTIDASE"/>
    <property type="match status" value="1"/>
</dbReference>
<dbReference type="GO" id="GO:0071555">
    <property type="term" value="P:cell wall organization"/>
    <property type="evidence" value="ECO:0007669"/>
    <property type="project" value="UniProtKB-UniRule"/>
</dbReference>
<dbReference type="PANTHER" id="PTHR30582:SF2">
    <property type="entry name" value="L,D-TRANSPEPTIDASE YCIB-RELATED"/>
    <property type="match status" value="1"/>
</dbReference>
<feature type="signal peptide" evidence="8">
    <location>
        <begin position="1"/>
        <end position="23"/>
    </location>
</feature>
<accession>A0A7W9CT89</accession>
<sequence length="169" mass="18183">MTRLARLLASAAALAALAHPALAAERPIELAALFVPPETVAAAPAPRPTITAVIDLSDQKMELTIARADTTELYRFPVSTGRTGYATPPGTFQPTWLNRMHYSKKYDNAPMPYAVFFNGGIAVHGTEHVRRLGSPASHGCVRLDTANAKLFFAAVKEIGREATTIIVQD</sequence>
<dbReference type="GO" id="GO:0005576">
    <property type="term" value="C:extracellular region"/>
    <property type="evidence" value="ECO:0007669"/>
    <property type="project" value="TreeGrafter"/>
</dbReference>
<evidence type="ECO:0000313" key="11">
    <source>
        <dbReference type="Proteomes" id="UP000523821"/>
    </source>
</evidence>
<keyword evidence="3" id="KW-0808">Transferase</keyword>
<dbReference type="GO" id="GO:0018104">
    <property type="term" value="P:peptidoglycan-protein cross-linking"/>
    <property type="evidence" value="ECO:0007669"/>
    <property type="project" value="TreeGrafter"/>
</dbReference>
<evidence type="ECO:0000256" key="7">
    <source>
        <dbReference type="PROSITE-ProRule" id="PRU01373"/>
    </source>
</evidence>
<comment type="pathway">
    <text evidence="1 7">Cell wall biogenesis; peptidoglycan biosynthesis.</text>
</comment>
<dbReference type="InterPro" id="IPR050979">
    <property type="entry name" value="LD-transpeptidase"/>
</dbReference>
<reference evidence="10 11" key="1">
    <citation type="submission" date="2020-08" db="EMBL/GenBank/DDBJ databases">
        <title>Genomic Encyclopedia of Type Strains, Phase IV (KMG-IV): sequencing the most valuable type-strain genomes for metagenomic binning, comparative biology and taxonomic classification.</title>
        <authorList>
            <person name="Goeker M."/>
        </authorList>
    </citation>
    <scope>NUCLEOTIDE SEQUENCE [LARGE SCALE GENOMIC DNA]</scope>
    <source>
        <strain evidence="10 11">DSM 16268</strain>
    </source>
</reference>
<feature type="active site" description="Proton donor/acceptor" evidence="7">
    <location>
        <position position="124"/>
    </location>
</feature>
<evidence type="ECO:0000313" key="10">
    <source>
        <dbReference type="EMBL" id="MBB5751128.1"/>
    </source>
</evidence>
<protein>
    <submittedName>
        <fullName evidence="10">Lipoprotein-anchoring transpeptidase ErfK/SrfK</fullName>
    </submittedName>
</protein>
<evidence type="ECO:0000256" key="6">
    <source>
        <dbReference type="ARBA" id="ARBA00023316"/>
    </source>
</evidence>
<dbReference type="UniPathway" id="UPA00219"/>
<evidence type="ECO:0000256" key="8">
    <source>
        <dbReference type="SAM" id="SignalP"/>
    </source>
</evidence>
<evidence type="ECO:0000256" key="3">
    <source>
        <dbReference type="ARBA" id="ARBA00022679"/>
    </source>
</evidence>
<dbReference type="Proteomes" id="UP000523821">
    <property type="component" value="Unassembled WGS sequence"/>
</dbReference>
<gene>
    <name evidence="10" type="ORF">GGQ63_000171</name>
</gene>
<comment type="caution">
    <text evidence="10">The sequence shown here is derived from an EMBL/GenBank/DDBJ whole genome shotgun (WGS) entry which is preliminary data.</text>
</comment>
<evidence type="ECO:0000256" key="4">
    <source>
        <dbReference type="ARBA" id="ARBA00022960"/>
    </source>
</evidence>
<dbReference type="AlphaFoldDB" id="A0A7W9CT89"/>
<dbReference type="GO" id="GO:0008360">
    <property type="term" value="P:regulation of cell shape"/>
    <property type="evidence" value="ECO:0007669"/>
    <property type="project" value="UniProtKB-UniRule"/>
</dbReference>
<keyword evidence="8" id="KW-0732">Signal</keyword>
<evidence type="ECO:0000256" key="1">
    <source>
        <dbReference type="ARBA" id="ARBA00004752"/>
    </source>
</evidence>
<dbReference type="InterPro" id="IPR038063">
    <property type="entry name" value="Transpep_catalytic_dom"/>
</dbReference>
<dbReference type="PROSITE" id="PS52029">
    <property type="entry name" value="LD_TPASE"/>
    <property type="match status" value="1"/>
</dbReference>
<dbReference type="SUPFAM" id="SSF141523">
    <property type="entry name" value="L,D-transpeptidase catalytic domain-like"/>
    <property type="match status" value="1"/>
</dbReference>
<name>A0A7W9CT89_9HYPH</name>
<evidence type="ECO:0000259" key="9">
    <source>
        <dbReference type="PROSITE" id="PS52029"/>
    </source>
</evidence>
<dbReference type="GO" id="GO:0071972">
    <property type="term" value="F:peptidoglycan L,D-transpeptidase activity"/>
    <property type="evidence" value="ECO:0007669"/>
    <property type="project" value="TreeGrafter"/>
</dbReference>
<comment type="similarity">
    <text evidence="2">Belongs to the YkuD family.</text>
</comment>
<keyword evidence="11" id="KW-1185">Reference proteome</keyword>
<feature type="chain" id="PRO_5031424422" evidence="8">
    <location>
        <begin position="24"/>
        <end position="169"/>
    </location>
</feature>
<dbReference type="GO" id="GO:0016740">
    <property type="term" value="F:transferase activity"/>
    <property type="evidence" value="ECO:0007669"/>
    <property type="project" value="UniProtKB-KW"/>
</dbReference>
<feature type="active site" description="Nucleophile" evidence="7">
    <location>
        <position position="140"/>
    </location>
</feature>
<dbReference type="InterPro" id="IPR005490">
    <property type="entry name" value="LD_TPept_cat_dom"/>
</dbReference>
<dbReference type="Gene3D" id="2.40.440.10">
    <property type="entry name" value="L,D-transpeptidase catalytic domain-like"/>
    <property type="match status" value="1"/>
</dbReference>
<dbReference type="Pfam" id="PF03734">
    <property type="entry name" value="YkuD"/>
    <property type="match status" value="1"/>
</dbReference>
<organism evidence="10 11">
    <name type="scientific">Prosthecomicrobium pneumaticum</name>
    <dbReference type="NCBI Taxonomy" id="81895"/>
    <lineage>
        <taxon>Bacteria</taxon>
        <taxon>Pseudomonadati</taxon>
        <taxon>Pseudomonadota</taxon>
        <taxon>Alphaproteobacteria</taxon>
        <taxon>Hyphomicrobiales</taxon>
        <taxon>Kaistiaceae</taxon>
        <taxon>Prosthecomicrobium</taxon>
    </lineage>
</organism>
<dbReference type="RefSeq" id="WP_183851711.1">
    <property type="nucleotide sequence ID" value="NZ_JACHOO010000001.1"/>
</dbReference>
<keyword evidence="10" id="KW-0449">Lipoprotein</keyword>
<evidence type="ECO:0000256" key="5">
    <source>
        <dbReference type="ARBA" id="ARBA00022984"/>
    </source>
</evidence>
<dbReference type="EMBL" id="JACHOO010000001">
    <property type="protein sequence ID" value="MBB5751128.1"/>
    <property type="molecule type" value="Genomic_DNA"/>
</dbReference>